<accession>A0A0A7A374</accession>
<evidence type="ECO:0000256" key="1">
    <source>
        <dbReference type="SAM" id="SignalP"/>
    </source>
</evidence>
<dbReference type="HOGENOM" id="CLU_2652471_0_0_6"/>
<gene>
    <name evidence="2" type="ORF">Asd1617_05672</name>
</gene>
<dbReference type="AlphaFoldDB" id="A0A0A7A374"/>
<feature type="signal peptide" evidence="1">
    <location>
        <begin position="1"/>
        <end position="19"/>
    </location>
</feature>
<dbReference type="KEGG" id="sdz:Asd1617_05672"/>
<dbReference type="Proteomes" id="UP000031647">
    <property type="component" value="Chromosome"/>
</dbReference>
<organism evidence="2 3">
    <name type="scientific">Shigella dysenteriae 1617</name>
    <dbReference type="NCBI Taxonomy" id="754093"/>
    <lineage>
        <taxon>Bacteria</taxon>
        <taxon>Pseudomonadati</taxon>
        <taxon>Pseudomonadota</taxon>
        <taxon>Gammaproteobacteria</taxon>
        <taxon>Enterobacterales</taxon>
        <taxon>Enterobacteriaceae</taxon>
        <taxon>Shigella</taxon>
    </lineage>
</organism>
<keyword evidence="1" id="KW-0732">Signal</keyword>
<protein>
    <submittedName>
        <fullName evidence="2">Uncharacterized protein</fullName>
    </submittedName>
</protein>
<evidence type="ECO:0000313" key="3">
    <source>
        <dbReference type="Proteomes" id="UP000031647"/>
    </source>
</evidence>
<name>A0A0A7A374_SHIDY</name>
<dbReference type="EMBL" id="CP006736">
    <property type="protein sequence ID" value="AHA68499.1"/>
    <property type="molecule type" value="Genomic_DNA"/>
</dbReference>
<feature type="chain" id="PRO_5002036242" evidence="1">
    <location>
        <begin position="20"/>
        <end position="76"/>
    </location>
</feature>
<proteinExistence type="predicted"/>
<evidence type="ECO:0000313" key="2">
    <source>
        <dbReference type="EMBL" id="AHA68499.1"/>
    </source>
</evidence>
<sequence>MFFILSRAVKAWLSTNNMAAITLIPFDSILSKYAFITSPKSPQAATQRPSGQLEINAKVWFLHFLLKCVRNFSAEE</sequence>
<reference evidence="2 3" key="1">
    <citation type="submission" date="2013-09" db="EMBL/GenBank/DDBJ databases">
        <title>Comparative genomics of Sd1617 to representative strains in evaluating its pathogenesis.</title>
        <authorList>
            <person name="Aksomboon Vongsawan A."/>
            <person name="Kapatral V."/>
            <person name="Vaisvil B."/>
            <person name="Serichantalergs O."/>
            <person name="Hale T.L."/>
            <person name="Mason C.J."/>
        </authorList>
    </citation>
    <scope>NUCLEOTIDE SEQUENCE [LARGE SCALE GENOMIC DNA]</scope>
    <source>
        <strain evidence="2 3">1617</strain>
    </source>
</reference>